<dbReference type="EMBL" id="JBDFQZ010000009">
    <property type="protein sequence ID" value="KAK9690333.1"/>
    <property type="molecule type" value="Genomic_DNA"/>
</dbReference>
<feature type="domain" description="NPH3" evidence="5">
    <location>
        <begin position="22"/>
        <end position="291"/>
    </location>
</feature>
<name>A0AAW1ILF8_SAPOF</name>
<keyword evidence="7" id="KW-1185">Reference proteome</keyword>
<keyword evidence="1" id="KW-0833">Ubl conjugation pathway</keyword>
<evidence type="ECO:0000313" key="6">
    <source>
        <dbReference type="EMBL" id="KAK9690333.1"/>
    </source>
</evidence>
<evidence type="ECO:0000256" key="1">
    <source>
        <dbReference type="ARBA" id="ARBA00022786"/>
    </source>
</evidence>
<organism evidence="6 7">
    <name type="scientific">Saponaria officinalis</name>
    <name type="common">Common soapwort</name>
    <name type="synonym">Lychnis saponaria</name>
    <dbReference type="NCBI Taxonomy" id="3572"/>
    <lineage>
        <taxon>Eukaryota</taxon>
        <taxon>Viridiplantae</taxon>
        <taxon>Streptophyta</taxon>
        <taxon>Embryophyta</taxon>
        <taxon>Tracheophyta</taxon>
        <taxon>Spermatophyta</taxon>
        <taxon>Magnoliopsida</taxon>
        <taxon>eudicotyledons</taxon>
        <taxon>Gunneridae</taxon>
        <taxon>Pentapetalae</taxon>
        <taxon>Caryophyllales</taxon>
        <taxon>Caryophyllaceae</taxon>
        <taxon>Caryophylleae</taxon>
        <taxon>Saponaria</taxon>
    </lineage>
</organism>
<evidence type="ECO:0000256" key="4">
    <source>
        <dbReference type="SAM" id="MobiDB-lite"/>
    </source>
</evidence>
<feature type="coiled-coil region" evidence="3">
    <location>
        <begin position="325"/>
        <end position="359"/>
    </location>
</feature>
<dbReference type="PANTHER" id="PTHR32370">
    <property type="entry name" value="OS12G0117600 PROTEIN"/>
    <property type="match status" value="1"/>
</dbReference>
<feature type="region of interest" description="Disordered" evidence="4">
    <location>
        <begin position="393"/>
        <end position="426"/>
    </location>
</feature>
<reference evidence="6" key="1">
    <citation type="submission" date="2024-03" db="EMBL/GenBank/DDBJ databases">
        <title>WGS assembly of Saponaria officinalis var. Norfolk2.</title>
        <authorList>
            <person name="Jenkins J."/>
            <person name="Shu S."/>
            <person name="Grimwood J."/>
            <person name="Barry K."/>
            <person name="Goodstein D."/>
            <person name="Schmutz J."/>
            <person name="Leebens-Mack J."/>
            <person name="Osbourn A."/>
        </authorList>
    </citation>
    <scope>NUCLEOTIDE SEQUENCE [LARGE SCALE GENOMIC DNA]</scope>
    <source>
        <strain evidence="6">JIC</strain>
    </source>
</reference>
<evidence type="ECO:0000256" key="2">
    <source>
        <dbReference type="PROSITE-ProRule" id="PRU00982"/>
    </source>
</evidence>
<dbReference type="InterPro" id="IPR027356">
    <property type="entry name" value="NPH3_dom"/>
</dbReference>
<proteinExistence type="inferred from homology"/>
<evidence type="ECO:0000259" key="5">
    <source>
        <dbReference type="PROSITE" id="PS51649"/>
    </source>
</evidence>
<protein>
    <recommendedName>
        <fullName evidence="5">NPH3 domain-containing protein</fullName>
    </recommendedName>
</protein>
<dbReference type="AlphaFoldDB" id="A0AAW1ILF8"/>
<dbReference type="InterPro" id="IPR043454">
    <property type="entry name" value="NPH3/RPT2-like"/>
</dbReference>
<comment type="caution">
    <text evidence="6">The sequence shown here is derived from an EMBL/GenBank/DDBJ whole genome shotgun (WGS) entry which is preliminary data.</text>
</comment>
<dbReference type="Proteomes" id="UP001443914">
    <property type="component" value="Unassembled WGS sequence"/>
</dbReference>
<comment type="similarity">
    <text evidence="2">Belongs to the NPH3 family.</text>
</comment>
<keyword evidence="3" id="KW-0175">Coiled coil</keyword>
<feature type="compositionally biased region" description="Basic residues" evidence="4">
    <location>
        <begin position="408"/>
        <end position="426"/>
    </location>
</feature>
<dbReference type="Pfam" id="PF03000">
    <property type="entry name" value="NPH3"/>
    <property type="match status" value="1"/>
</dbReference>
<dbReference type="PROSITE" id="PS51649">
    <property type="entry name" value="NPH3"/>
    <property type="match status" value="1"/>
</dbReference>
<evidence type="ECO:0000313" key="7">
    <source>
        <dbReference type="Proteomes" id="UP001443914"/>
    </source>
</evidence>
<accession>A0AAW1ILF8</accession>
<gene>
    <name evidence="6" type="ORF">RND81_09G120500</name>
</gene>
<sequence length="426" mass="47820">MKRVTLSETPASTQPPQQLAAEYWLDDSCILDMDYFVKTLSSIKAKGVRPDLVGSIIAHYASKWVPELSETSPNFEDTTSPKTATTTWRQKKFFVETIVSVLPIENDTVPCNFLLKLLRVANKVGVDHPYVDELETRVSWRLDEASLVEIMMPSFSHTCATLLDVELVLRLLKRFVGLDEGVKGTCALIKVAKLVDSYLAEAALDINLSLEDFVELAGVLPPHARAIDDGLYRAVDTFLKVHPGVPKQERKLLCRLIDSRKLSPEASLHASQNERLPLRAVVQVLFSEQNKINQKLEWSGSLGGFRSPNQGGFELPSRCHSKREVTVQNMEIKRLQDDVVRLQNQITALQSQVEKLAEKKKGFFRWKKLLLISASTAVNDGVRSEGVGKREFEEVGFGRHTPLPSSHPKGKHVNGKSSHRWRKSMS</sequence>
<evidence type="ECO:0000256" key="3">
    <source>
        <dbReference type="SAM" id="Coils"/>
    </source>
</evidence>